<sequence>MTKIIALVSGGIDSAVVSSMALENGLDIVMLHFDTKPLGNTRGIEKTEKLAKLLGKKFGKEIKVCVVPHGPTLFEIAKKANRKYSCVLCRRMMMHIASKLAEKEKASALLTGESLGQVASQTLYNLNAEHSAADLPIIKPLLGMDKLEIEKLARKFGTFETSILPSACCSIPVKPATKATEEKIGFEGKELDIEALAKNALGKMQCKTIK</sequence>
<dbReference type="InterPro" id="IPR020536">
    <property type="entry name" value="ThiI_AANH"/>
</dbReference>
<accession>A0A2D6M1E5</accession>
<comment type="caution">
    <text evidence="4">The sequence shown here is derived from an EMBL/GenBank/DDBJ whole genome shotgun (WGS) entry which is preliminary data.</text>
</comment>
<dbReference type="GO" id="GO:0005829">
    <property type="term" value="C:cytosol"/>
    <property type="evidence" value="ECO:0007669"/>
    <property type="project" value="TreeGrafter"/>
</dbReference>
<dbReference type="Pfam" id="PF02568">
    <property type="entry name" value="ThiI"/>
    <property type="match status" value="1"/>
</dbReference>
<dbReference type="GO" id="GO:0002937">
    <property type="term" value="P:tRNA 4-thiouridine biosynthesis"/>
    <property type="evidence" value="ECO:0007669"/>
    <property type="project" value="TreeGrafter"/>
</dbReference>
<evidence type="ECO:0000313" key="5">
    <source>
        <dbReference type="Proteomes" id="UP000226592"/>
    </source>
</evidence>
<evidence type="ECO:0000259" key="3">
    <source>
        <dbReference type="Pfam" id="PF02568"/>
    </source>
</evidence>
<keyword evidence="2" id="KW-0067">ATP-binding</keyword>
<dbReference type="GO" id="GO:0004810">
    <property type="term" value="F:CCA tRNA nucleotidyltransferase activity"/>
    <property type="evidence" value="ECO:0007669"/>
    <property type="project" value="InterPro"/>
</dbReference>
<dbReference type="PANTHER" id="PTHR43209:SF1">
    <property type="entry name" value="TRNA SULFURTRANSFERASE"/>
    <property type="match status" value="1"/>
</dbReference>
<name>A0A2D6M1E5_9ARCH</name>
<dbReference type="InterPro" id="IPR050102">
    <property type="entry name" value="tRNA_sulfurtransferase_ThiI"/>
</dbReference>
<organism evidence="4 5">
    <name type="scientific">Candidatus Iainarchaeum sp</name>
    <dbReference type="NCBI Taxonomy" id="3101447"/>
    <lineage>
        <taxon>Archaea</taxon>
        <taxon>Candidatus Iainarchaeota</taxon>
        <taxon>Candidatus Iainarchaeia</taxon>
        <taxon>Candidatus Iainarchaeales</taxon>
        <taxon>Candidatus Iainarchaeaceae</taxon>
        <taxon>Candidatus Iainarchaeum</taxon>
    </lineage>
</organism>
<dbReference type="Proteomes" id="UP000226592">
    <property type="component" value="Unassembled WGS sequence"/>
</dbReference>
<dbReference type="SUPFAM" id="SSF52402">
    <property type="entry name" value="Adenine nucleotide alpha hydrolases-like"/>
    <property type="match status" value="1"/>
</dbReference>
<proteinExistence type="predicted"/>
<evidence type="ECO:0000256" key="2">
    <source>
        <dbReference type="ARBA" id="ARBA00022840"/>
    </source>
</evidence>
<dbReference type="AlphaFoldDB" id="A0A2D6M1E5"/>
<keyword evidence="1" id="KW-0547">Nucleotide-binding</keyword>
<gene>
    <name evidence="4" type="ORF">CL943_03030</name>
</gene>
<evidence type="ECO:0000256" key="1">
    <source>
        <dbReference type="ARBA" id="ARBA00022741"/>
    </source>
</evidence>
<dbReference type="EMBL" id="NZBU01000009">
    <property type="protein sequence ID" value="MAG22253.1"/>
    <property type="molecule type" value="Genomic_DNA"/>
</dbReference>
<dbReference type="InterPro" id="IPR014729">
    <property type="entry name" value="Rossmann-like_a/b/a_fold"/>
</dbReference>
<protein>
    <recommendedName>
        <fullName evidence="3">Thil AANH domain-containing protein</fullName>
    </recommendedName>
</protein>
<dbReference type="Gene3D" id="3.40.50.620">
    <property type="entry name" value="HUPs"/>
    <property type="match status" value="1"/>
</dbReference>
<dbReference type="GO" id="GO:0005524">
    <property type="term" value="F:ATP binding"/>
    <property type="evidence" value="ECO:0007669"/>
    <property type="project" value="UniProtKB-KW"/>
</dbReference>
<dbReference type="PANTHER" id="PTHR43209">
    <property type="entry name" value="TRNA SULFURTRANSFERASE"/>
    <property type="match status" value="1"/>
</dbReference>
<evidence type="ECO:0000313" key="4">
    <source>
        <dbReference type="EMBL" id="MAG22253.1"/>
    </source>
</evidence>
<reference evidence="5" key="1">
    <citation type="submission" date="2017-09" db="EMBL/GenBank/DDBJ databases">
        <title>The Reconstruction of 2,631 Draft Metagenome-Assembled Genomes from the Global Oceans.</title>
        <authorList>
            <person name="Tully B.J."/>
            <person name="Graham E.D."/>
            <person name="Heidelberg J.F."/>
        </authorList>
    </citation>
    <scope>NUCLEOTIDE SEQUENCE [LARGE SCALE GENOMIC DNA]</scope>
</reference>
<dbReference type="GO" id="GO:0052837">
    <property type="term" value="P:thiazole biosynthetic process"/>
    <property type="evidence" value="ECO:0007669"/>
    <property type="project" value="TreeGrafter"/>
</dbReference>
<feature type="domain" description="Thil AANH" evidence="3">
    <location>
        <begin position="3"/>
        <end position="187"/>
    </location>
</feature>